<dbReference type="EMBL" id="JBHUMX010000036">
    <property type="protein sequence ID" value="MFD2629507.1"/>
    <property type="molecule type" value="Genomic_DNA"/>
</dbReference>
<evidence type="ECO:0000313" key="2">
    <source>
        <dbReference type="EMBL" id="MFD2629507.1"/>
    </source>
</evidence>
<dbReference type="Proteomes" id="UP001597451">
    <property type="component" value="Unassembled WGS sequence"/>
</dbReference>
<protein>
    <submittedName>
        <fullName evidence="2">Uncharacterized protein</fullName>
    </submittedName>
</protein>
<comment type="caution">
    <text evidence="2">The sequence shown here is derived from an EMBL/GenBank/DDBJ whole genome shotgun (WGS) entry which is preliminary data.</text>
</comment>
<accession>A0ABW5Q2J8</accession>
<evidence type="ECO:0000256" key="1">
    <source>
        <dbReference type="SAM" id="Phobius"/>
    </source>
</evidence>
<name>A0ABW5Q2J8_9BACI</name>
<gene>
    <name evidence="2" type="ORF">ACFSUN_12015</name>
</gene>
<sequence>MVKKLLSLAFLITIVYLFIERFILGLYYVCLQSHTYISFITPILHWTKYLAVVTILLVLFKKYVTLTTISKKVIPILLTLSIVLLVISSLWFSAVSKEEIVKHRVFLHSTAKWEDVEYVSTEIRHEEKVTIKTDSPFEPSKVSPEYNIHLYDGSVMNVWNNLSSMSELHQYVLEKNIEVKYLTEQAPTEFDQNFTYYFEGNLNKAHEVFGIE</sequence>
<dbReference type="RefSeq" id="WP_379562299.1">
    <property type="nucleotide sequence ID" value="NZ_JBHUMX010000036.1"/>
</dbReference>
<keyword evidence="3" id="KW-1185">Reference proteome</keyword>
<proteinExistence type="predicted"/>
<organism evidence="2 3">
    <name type="scientific">Oceanobacillus kapialis</name>
    <dbReference type="NCBI Taxonomy" id="481353"/>
    <lineage>
        <taxon>Bacteria</taxon>
        <taxon>Bacillati</taxon>
        <taxon>Bacillota</taxon>
        <taxon>Bacilli</taxon>
        <taxon>Bacillales</taxon>
        <taxon>Bacillaceae</taxon>
        <taxon>Oceanobacillus</taxon>
    </lineage>
</organism>
<feature type="transmembrane region" description="Helical" evidence="1">
    <location>
        <begin position="35"/>
        <end position="60"/>
    </location>
</feature>
<keyword evidence="1" id="KW-0472">Membrane</keyword>
<keyword evidence="1" id="KW-0812">Transmembrane</keyword>
<feature type="transmembrane region" description="Helical" evidence="1">
    <location>
        <begin position="72"/>
        <end position="92"/>
    </location>
</feature>
<feature type="transmembrane region" description="Helical" evidence="1">
    <location>
        <begin position="7"/>
        <end position="29"/>
    </location>
</feature>
<reference evidence="3" key="1">
    <citation type="journal article" date="2019" name="Int. J. Syst. Evol. Microbiol.">
        <title>The Global Catalogue of Microorganisms (GCM) 10K type strain sequencing project: providing services to taxonomists for standard genome sequencing and annotation.</title>
        <authorList>
            <consortium name="The Broad Institute Genomics Platform"/>
            <consortium name="The Broad Institute Genome Sequencing Center for Infectious Disease"/>
            <person name="Wu L."/>
            <person name="Ma J."/>
        </authorList>
    </citation>
    <scope>NUCLEOTIDE SEQUENCE [LARGE SCALE GENOMIC DNA]</scope>
    <source>
        <strain evidence="3">TISTR 1858</strain>
    </source>
</reference>
<evidence type="ECO:0000313" key="3">
    <source>
        <dbReference type="Proteomes" id="UP001597451"/>
    </source>
</evidence>
<keyword evidence="1" id="KW-1133">Transmembrane helix</keyword>